<dbReference type="SUPFAM" id="SSF56112">
    <property type="entry name" value="Protein kinase-like (PK-like)"/>
    <property type="match status" value="1"/>
</dbReference>
<dbReference type="AlphaFoldDB" id="A0A9N8H1P4"/>
<evidence type="ECO:0000313" key="5">
    <source>
        <dbReference type="Proteomes" id="UP001153069"/>
    </source>
</evidence>
<dbReference type="Gene3D" id="3.30.200.20">
    <property type="entry name" value="Phosphorylase Kinase, domain 1"/>
    <property type="match status" value="1"/>
</dbReference>
<keyword evidence="1" id="KW-0547">Nucleotide-binding</keyword>
<evidence type="ECO:0000259" key="3">
    <source>
        <dbReference type="PROSITE" id="PS50011"/>
    </source>
</evidence>
<keyword evidence="2" id="KW-0067">ATP-binding</keyword>
<dbReference type="PANTHER" id="PTHR44329:SF298">
    <property type="entry name" value="MIXED LINEAGE KINASE DOMAIN-LIKE PROTEIN"/>
    <property type="match status" value="1"/>
</dbReference>
<comment type="caution">
    <text evidence="4">The sequence shown here is derived from an EMBL/GenBank/DDBJ whole genome shotgun (WGS) entry which is preliminary data.</text>
</comment>
<keyword evidence="4" id="KW-0808">Transferase</keyword>
<evidence type="ECO:0000313" key="4">
    <source>
        <dbReference type="EMBL" id="CAB9498788.1"/>
    </source>
</evidence>
<keyword evidence="5" id="KW-1185">Reference proteome</keyword>
<dbReference type="PROSITE" id="PS50011">
    <property type="entry name" value="PROTEIN_KINASE_DOM"/>
    <property type="match status" value="1"/>
</dbReference>
<accession>A0A9N8H1P4</accession>
<dbReference type="Gene3D" id="1.10.510.10">
    <property type="entry name" value="Transferase(Phosphotransferase) domain 1"/>
    <property type="match status" value="1"/>
</dbReference>
<organism evidence="4 5">
    <name type="scientific">Seminavis robusta</name>
    <dbReference type="NCBI Taxonomy" id="568900"/>
    <lineage>
        <taxon>Eukaryota</taxon>
        <taxon>Sar</taxon>
        <taxon>Stramenopiles</taxon>
        <taxon>Ochrophyta</taxon>
        <taxon>Bacillariophyta</taxon>
        <taxon>Bacillariophyceae</taxon>
        <taxon>Bacillariophycidae</taxon>
        <taxon>Naviculales</taxon>
        <taxon>Naviculaceae</taxon>
        <taxon>Seminavis</taxon>
    </lineage>
</organism>
<dbReference type="SMART" id="SM00220">
    <property type="entry name" value="S_TKc"/>
    <property type="match status" value="1"/>
</dbReference>
<dbReference type="GO" id="GO:0004674">
    <property type="term" value="F:protein serine/threonine kinase activity"/>
    <property type="evidence" value="ECO:0007669"/>
    <property type="project" value="TreeGrafter"/>
</dbReference>
<dbReference type="Pfam" id="PF00069">
    <property type="entry name" value="Pkinase"/>
    <property type="match status" value="1"/>
</dbReference>
<dbReference type="InterPro" id="IPR011009">
    <property type="entry name" value="Kinase-like_dom_sf"/>
</dbReference>
<name>A0A9N8H1P4_9STRA</name>
<evidence type="ECO:0000256" key="1">
    <source>
        <dbReference type="ARBA" id="ARBA00022741"/>
    </source>
</evidence>
<gene>
    <name evidence="4" type="ORF">SEMRO_45_G027090.1</name>
</gene>
<dbReference type="PANTHER" id="PTHR44329">
    <property type="entry name" value="SERINE/THREONINE-PROTEIN KINASE TNNI3K-RELATED"/>
    <property type="match status" value="1"/>
</dbReference>
<sequence length="469" mass="53333">MTAPRSSNNPRPSVDAKGKAQAKMTVQAVFAQSAIVNRVGEYPKFTKEEMQLGKLLGKGGFGSVFEVRSFTLGGKKVSMNQKKGFSDDLTDTDYGQAGSNQQDARMFIAQHCLRNNSDARYAVKQLSPEVVRNAGMFYQGMMDMALETRFMSDIQHPNIVKIRAMAQCEPYDERYFIIMDRLYDTLERRIQKVWEPKSKRQNSFFGKNLLDRKGKNRNELLEERIVYAFDLAAAISYLHERGILYRDIKPENIGFDVRDDIKLFDFGLAKELRDDLKTADGLYNLTADTGSPRYMAPEVALGKPYNGTCDTYSFCILLWQMLALVTPFEVYTIKKLKERVWSSMEKRPFINETWSANLKLLLKRGWANDQKVRFTMKQVEGILRKECIRIRDGNDSGLEHQRRRSTFVFRGSKAGEKGAVPINVKPTPSRAAALKTTHNTTSAFAAEKKKDELSMPSTHSASGYISCEV</sequence>
<protein>
    <submittedName>
        <fullName evidence="4">Activated protein kinase catalytic subunit alpha-1</fullName>
    </submittedName>
</protein>
<dbReference type="OrthoDB" id="42502at2759"/>
<proteinExistence type="predicted"/>
<reference evidence="4" key="1">
    <citation type="submission" date="2020-06" db="EMBL/GenBank/DDBJ databases">
        <authorList>
            <consortium name="Plant Systems Biology data submission"/>
        </authorList>
    </citation>
    <scope>NUCLEOTIDE SEQUENCE</scope>
    <source>
        <strain evidence="4">D6</strain>
    </source>
</reference>
<dbReference type="InterPro" id="IPR000719">
    <property type="entry name" value="Prot_kinase_dom"/>
</dbReference>
<feature type="domain" description="Protein kinase" evidence="3">
    <location>
        <begin position="50"/>
        <end position="388"/>
    </location>
</feature>
<dbReference type="EMBL" id="CAICTM010000045">
    <property type="protein sequence ID" value="CAB9498788.1"/>
    <property type="molecule type" value="Genomic_DNA"/>
</dbReference>
<keyword evidence="4" id="KW-0418">Kinase</keyword>
<evidence type="ECO:0000256" key="2">
    <source>
        <dbReference type="ARBA" id="ARBA00022840"/>
    </source>
</evidence>
<dbReference type="Proteomes" id="UP001153069">
    <property type="component" value="Unassembled WGS sequence"/>
</dbReference>
<dbReference type="InterPro" id="IPR051681">
    <property type="entry name" value="Ser/Thr_Kinases-Pseudokinases"/>
</dbReference>
<dbReference type="GO" id="GO:0005524">
    <property type="term" value="F:ATP binding"/>
    <property type="evidence" value="ECO:0007669"/>
    <property type="project" value="UniProtKB-KW"/>
</dbReference>